<feature type="compositionally biased region" description="Gly residues" evidence="4">
    <location>
        <begin position="105"/>
        <end position="117"/>
    </location>
</feature>
<organism evidence="5 6">
    <name type="scientific">Cyclostephanos tholiformis</name>
    <dbReference type="NCBI Taxonomy" id="382380"/>
    <lineage>
        <taxon>Eukaryota</taxon>
        <taxon>Sar</taxon>
        <taxon>Stramenopiles</taxon>
        <taxon>Ochrophyta</taxon>
        <taxon>Bacillariophyta</taxon>
        <taxon>Coscinodiscophyceae</taxon>
        <taxon>Thalassiosirophycidae</taxon>
        <taxon>Stephanodiscales</taxon>
        <taxon>Stephanodiscaceae</taxon>
        <taxon>Cyclostephanos</taxon>
    </lineage>
</organism>
<evidence type="ECO:0000256" key="4">
    <source>
        <dbReference type="SAM" id="MobiDB-lite"/>
    </source>
</evidence>
<feature type="region of interest" description="Disordered" evidence="4">
    <location>
        <begin position="81"/>
        <end position="133"/>
    </location>
</feature>
<keyword evidence="2" id="KW-0808">Transferase</keyword>
<reference evidence="5 6" key="1">
    <citation type="submission" date="2024-10" db="EMBL/GenBank/DDBJ databases">
        <title>Updated reference genomes for cyclostephanoid diatoms.</title>
        <authorList>
            <person name="Roberts W.R."/>
            <person name="Alverson A.J."/>
        </authorList>
    </citation>
    <scope>NUCLEOTIDE SEQUENCE [LARGE SCALE GENOMIC DNA]</scope>
    <source>
        <strain evidence="5 6">AJA228-03</strain>
    </source>
</reference>
<evidence type="ECO:0000313" key="5">
    <source>
        <dbReference type="EMBL" id="KAL3808558.1"/>
    </source>
</evidence>
<feature type="region of interest" description="Disordered" evidence="4">
    <location>
        <begin position="32"/>
        <end position="59"/>
    </location>
</feature>
<proteinExistence type="inferred from homology"/>
<dbReference type="InterPro" id="IPR050088">
    <property type="entry name" value="IspD/TarI_cytidylyltransf_bact"/>
</dbReference>
<evidence type="ECO:0000256" key="3">
    <source>
        <dbReference type="ARBA" id="ARBA00022695"/>
    </source>
</evidence>
<keyword evidence="6" id="KW-1185">Reference proteome</keyword>
<comment type="similarity">
    <text evidence="1">Belongs to the IspD/TarI cytidylyltransferase family. IspD subfamily.</text>
</comment>
<dbReference type="Gene3D" id="3.90.550.10">
    <property type="entry name" value="Spore Coat Polysaccharide Biosynthesis Protein SpsA, Chain A"/>
    <property type="match status" value="1"/>
</dbReference>
<accession>A0ABD3R6Z0</accession>
<protein>
    <recommendedName>
        <fullName evidence="7">2-C-methyl-D-erythritol 4-phosphate cytidylyltransferase</fullName>
    </recommendedName>
</protein>
<dbReference type="GO" id="GO:0016779">
    <property type="term" value="F:nucleotidyltransferase activity"/>
    <property type="evidence" value="ECO:0007669"/>
    <property type="project" value="UniProtKB-KW"/>
</dbReference>
<gene>
    <name evidence="5" type="ORF">ACHAXA_008347</name>
</gene>
<dbReference type="CDD" id="cd02516">
    <property type="entry name" value="CDP-ME_synthetase"/>
    <property type="match status" value="1"/>
</dbReference>
<dbReference type="SUPFAM" id="SSF53448">
    <property type="entry name" value="Nucleotide-diphospho-sugar transferases"/>
    <property type="match status" value="1"/>
</dbReference>
<comment type="caution">
    <text evidence="5">The sequence shown here is derived from an EMBL/GenBank/DDBJ whole genome shotgun (WGS) entry which is preliminary data.</text>
</comment>
<evidence type="ECO:0000256" key="2">
    <source>
        <dbReference type="ARBA" id="ARBA00022679"/>
    </source>
</evidence>
<evidence type="ECO:0000313" key="6">
    <source>
        <dbReference type="Proteomes" id="UP001530377"/>
    </source>
</evidence>
<dbReference type="InterPro" id="IPR029044">
    <property type="entry name" value="Nucleotide-diphossugar_trans"/>
</dbReference>
<evidence type="ECO:0008006" key="7">
    <source>
        <dbReference type="Google" id="ProtNLM"/>
    </source>
</evidence>
<name>A0ABD3R6Z0_9STRA</name>
<dbReference type="PANTHER" id="PTHR32125">
    <property type="entry name" value="2-C-METHYL-D-ERYTHRITOL 4-PHOSPHATE CYTIDYLYLTRANSFERASE, CHLOROPLASTIC"/>
    <property type="match status" value="1"/>
</dbReference>
<dbReference type="Proteomes" id="UP001530377">
    <property type="component" value="Unassembled WGS sequence"/>
</dbReference>
<dbReference type="PANTHER" id="PTHR32125:SF4">
    <property type="entry name" value="2-C-METHYL-D-ERYTHRITOL 4-PHOSPHATE CYTIDYLYLTRANSFERASE, CHLOROPLASTIC"/>
    <property type="match status" value="1"/>
</dbReference>
<dbReference type="AlphaFoldDB" id="A0ABD3R6Z0"/>
<dbReference type="EMBL" id="JALLPB020000492">
    <property type="protein sequence ID" value="KAL3808558.1"/>
    <property type="molecule type" value="Genomic_DNA"/>
</dbReference>
<feature type="region of interest" description="Disordered" evidence="4">
    <location>
        <begin position="156"/>
        <end position="176"/>
    </location>
</feature>
<dbReference type="Pfam" id="PF01128">
    <property type="entry name" value="IspD"/>
    <property type="match status" value="1"/>
</dbReference>
<sequence>MSPASPAVMLQYEANMPTLALITSVVNDSNDVGPNSASDASSASVDPCTAAPDMVDDGTPRAMVGFSNGIIRSSRMGFLSGDRYDDRSSLDSTTTGRGADDRGVRGGGGRGVDGGTTGHDLPSSSASSMDGLGLTAPSPLFSLMARRMMEDDDIVKPGGDTTTKPGSLLCPRRMTGGGRDRAVANWCENLSPPRHVVLVMDPTYQPQYREVVDAYGGKLSFANPGKERQGSVENGLRALLDATGGDDGDGCAYVAIHDSARPLVTIREVLDVVRDAHVVGAAVLGVPCKATIKESGDGVYVTRTVPRSRLWEVHTPQVVRCEALLRGFEMVDREKLEVTDDVSIIEALGEPVRLTRGEYTNLKITTPEDMDVASAILADRGEGEIYLAGCDLGGGGGGGGGGGEGEAAIAVASKNPFASIPRAGHLREREYNTLREVKLFDRDVTGQRYPAKPTPSRWLE</sequence>
<evidence type="ECO:0000256" key="1">
    <source>
        <dbReference type="ARBA" id="ARBA00009789"/>
    </source>
</evidence>
<dbReference type="InterPro" id="IPR034683">
    <property type="entry name" value="IspD/TarI"/>
</dbReference>
<keyword evidence="3" id="KW-0548">Nucleotidyltransferase</keyword>